<evidence type="ECO:0000256" key="1">
    <source>
        <dbReference type="SAM" id="MobiDB-lite"/>
    </source>
</evidence>
<feature type="compositionally biased region" description="Basic residues" evidence="1">
    <location>
        <begin position="211"/>
        <end position="226"/>
    </location>
</feature>
<keyword evidence="2" id="KW-0472">Membrane</keyword>
<organism evidence="3 4">
    <name type="scientific">Neonectria magnoliae</name>
    <dbReference type="NCBI Taxonomy" id="2732573"/>
    <lineage>
        <taxon>Eukaryota</taxon>
        <taxon>Fungi</taxon>
        <taxon>Dikarya</taxon>
        <taxon>Ascomycota</taxon>
        <taxon>Pezizomycotina</taxon>
        <taxon>Sordariomycetes</taxon>
        <taxon>Hypocreomycetidae</taxon>
        <taxon>Hypocreales</taxon>
        <taxon>Nectriaceae</taxon>
        <taxon>Neonectria</taxon>
    </lineage>
</organism>
<evidence type="ECO:0000256" key="2">
    <source>
        <dbReference type="SAM" id="Phobius"/>
    </source>
</evidence>
<dbReference type="EMBL" id="JAZAVK010000007">
    <property type="protein sequence ID" value="KAK7432031.1"/>
    <property type="molecule type" value="Genomic_DNA"/>
</dbReference>
<dbReference type="Proteomes" id="UP001498421">
    <property type="component" value="Unassembled WGS sequence"/>
</dbReference>
<feature type="compositionally biased region" description="Low complexity" evidence="1">
    <location>
        <begin position="175"/>
        <end position="196"/>
    </location>
</feature>
<keyword evidence="4" id="KW-1185">Reference proteome</keyword>
<sequence length="226" mass="25090">MFPSFDEDKILSELATDWIEDLDLPTSPSSEYSSDVESLLNTARSLRMIMFLGTDLIAGFALLIVGGLVLVVPIFFNFTYRRKICYALMMISSLILGFGLMVASAAAFTGHRTQSLLDSQNPLTSALARDSIFITKGKPLRFLIKAGLSLNGIFLVLIAITAFVRHNFNGKNGRIPQQIPRQMPQQIPQKIPQQLPLETPNRKAQKADGKKPKKEKKTKKVKANPV</sequence>
<comment type="caution">
    <text evidence="3">The sequence shown here is derived from an EMBL/GenBank/DDBJ whole genome shotgun (WGS) entry which is preliminary data.</text>
</comment>
<feature type="transmembrane region" description="Helical" evidence="2">
    <location>
        <begin position="85"/>
        <end position="108"/>
    </location>
</feature>
<protein>
    <submittedName>
        <fullName evidence="3">Uncharacterized protein</fullName>
    </submittedName>
</protein>
<name>A0ABR1IGV2_9HYPO</name>
<reference evidence="3 4" key="1">
    <citation type="journal article" date="2025" name="Microbiol. Resour. Announc.">
        <title>Draft genome sequences for Neonectria magnoliae and Neonectria punicea, canker pathogens of Liriodendron tulipifera and Acer saccharum in West Virginia.</title>
        <authorList>
            <person name="Petronek H.M."/>
            <person name="Kasson M.T."/>
            <person name="Metheny A.M."/>
            <person name="Stauder C.M."/>
            <person name="Lovett B."/>
            <person name="Lynch S.C."/>
            <person name="Garnas J.R."/>
            <person name="Kasson L.R."/>
            <person name="Stajich J.E."/>
        </authorList>
    </citation>
    <scope>NUCLEOTIDE SEQUENCE [LARGE SCALE GENOMIC DNA]</scope>
    <source>
        <strain evidence="3 4">NRRL 64651</strain>
    </source>
</reference>
<accession>A0ABR1IGV2</accession>
<feature type="transmembrane region" description="Helical" evidence="2">
    <location>
        <begin position="56"/>
        <end position="78"/>
    </location>
</feature>
<keyword evidence="2" id="KW-1133">Transmembrane helix</keyword>
<evidence type="ECO:0000313" key="4">
    <source>
        <dbReference type="Proteomes" id="UP001498421"/>
    </source>
</evidence>
<evidence type="ECO:0000313" key="3">
    <source>
        <dbReference type="EMBL" id="KAK7432031.1"/>
    </source>
</evidence>
<keyword evidence="2" id="KW-0812">Transmembrane</keyword>
<feature type="region of interest" description="Disordered" evidence="1">
    <location>
        <begin position="174"/>
        <end position="226"/>
    </location>
</feature>
<feature type="transmembrane region" description="Helical" evidence="2">
    <location>
        <begin position="142"/>
        <end position="164"/>
    </location>
</feature>
<proteinExistence type="predicted"/>
<gene>
    <name evidence="3" type="ORF">QQZ08_001321</name>
</gene>